<proteinExistence type="predicted"/>
<sequence length="1067" mass="116361">MKKFPRRPITGFIVAGVLAAALIACTQQQAGDHRASHTASGEWPKASSPFVKNDIEQRVEALLAKMTLEEKVGQMMQAEIQSITPAEAKQYHIGSVLNGGGSMPNRISNAKAGDWLSLADEFYKASMDASDGSVAIPIIWGTDAVHGHNNVTGATLFPHNIALGATRNPALIKKIGEATAREVRATGIEWVFAPTLAVARNDNWGRTYESYSEDPELVKTFSRAMVEGLQGEAAGRDFLNEQRVVATAKHFLADGGTLGGDDQGDARISEQQLIDIHNPGYPVAIDAGVLSIMASFSSWNGEKMHGNHYLLTEVLKNRMGFAGLVVGDWNGQGQVPGCTNDSCAQAINAGVDLLMVTSDWKAMISNTLAQVESKEIDTARIDDAVRRILRVKLIAGLFDKKPSQRALAGDQSLIGHADHRAVARQAVRESLVLLKNKNRVLPIKPQARILLAGDGADNIGKQSGGWSVSWQGTGNTNSNFPGATSIYGGIKQAVTLAGGQVELSPQGKYQQKPDVAVVVFGEDPYAEGNGDLDSLEFEPVEKPNLALLKKLKAEGIPVVSVFLSGRAMWVNPEINASDAFVAAWLPGTEGAGIADVLLAKADGQVNHDFKGTLSFSWPALPLQSELNIHQKNYNPLFPYGYGLTYEGNQTGPSDLAESVKGVASGQSADIRFHVGRPLQPWNIFFNNHERNQILSGAYAALPDSSVIVKTSDKDVQEDALTLTWKSVPFAGLTWEGGRPLNLQDHARQGGVVAFDLNVVRFENAGLELKLRCGPECERKVSLTETAIAQKGKGWKNLRVPLACFYREGDDFSGVSHPFNIGVGGAGEVSLANIMFLKKDEGNVTCPDYKTVSVTPAPLNEFWAKSWWMPRHQAVLDRVQQGNVDLVMIGDSITQGWEKEGKDVWQRFYASRNAVNMGFSGDRTENVLWRLQHGEVDSISPKVAVLMIGTNNTGHRHESPKTTAAGIRNILDELRTRLPDTRILLLGVFPREEQPDAFMRRINLDVNRIIQGYADNQHIFYLDVSSVFLQKDKVLPRSIMPDLLHLNPTGYQRWAEAMEPTLKKLLGQ</sequence>
<dbReference type="InterPro" id="IPR001764">
    <property type="entry name" value="Glyco_hydro_3_N"/>
</dbReference>
<evidence type="ECO:0000256" key="1">
    <source>
        <dbReference type="ARBA" id="ARBA00022801"/>
    </source>
</evidence>
<dbReference type="PROSITE" id="PS51257">
    <property type="entry name" value="PROKAR_LIPOPROTEIN"/>
    <property type="match status" value="1"/>
</dbReference>
<evidence type="ECO:0000313" key="7">
    <source>
        <dbReference type="EMBL" id="MBE8718086.1"/>
    </source>
</evidence>
<keyword evidence="8" id="KW-1185">Reference proteome</keyword>
<dbReference type="SUPFAM" id="SSF51445">
    <property type="entry name" value="(Trans)glycosidases"/>
    <property type="match status" value="1"/>
</dbReference>
<dbReference type="RefSeq" id="WP_193910370.1">
    <property type="nucleotide sequence ID" value="NZ_PRDL01000001.1"/>
</dbReference>
<feature type="domain" description="Glycoside hydrolase family 3 C-terminal" evidence="4">
    <location>
        <begin position="431"/>
        <end position="645"/>
    </location>
</feature>
<dbReference type="InterPro" id="IPR051915">
    <property type="entry name" value="Cellulose_Degrad_GH3"/>
</dbReference>
<accession>A0A928V707</accession>
<evidence type="ECO:0000313" key="8">
    <source>
        <dbReference type="Proteomes" id="UP000652567"/>
    </source>
</evidence>
<dbReference type="Pfam" id="PF00933">
    <property type="entry name" value="Glyco_hydro_3"/>
    <property type="match status" value="1"/>
</dbReference>
<dbReference type="Pfam" id="PF13472">
    <property type="entry name" value="Lipase_GDSL_2"/>
    <property type="match status" value="1"/>
</dbReference>
<dbReference type="AlphaFoldDB" id="A0A928V707"/>
<feature type="domain" description="SGNH hydrolase-type esterase" evidence="5">
    <location>
        <begin position="888"/>
        <end position="1052"/>
    </location>
</feature>
<feature type="chain" id="PRO_5037045855" evidence="2">
    <location>
        <begin position="31"/>
        <end position="1067"/>
    </location>
</feature>
<dbReference type="Gene3D" id="3.40.50.1700">
    <property type="entry name" value="Glycoside hydrolase family 3 C-terminal domain"/>
    <property type="match status" value="1"/>
</dbReference>
<dbReference type="InterPro" id="IPR013830">
    <property type="entry name" value="SGNH_hydro"/>
</dbReference>
<dbReference type="SUPFAM" id="SSF49785">
    <property type="entry name" value="Galactose-binding domain-like"/>
    <property type="match status" value="1"/>
</dbReference>
<dbReference type="GO" id="GO:0016788">
    <property type="term" value="F:hydrolase activity, acting on ester bonds"/>
    <property type="evidence" value="ECO:0007669"/>
    <property type="project" value="UniProtKB-ARBA"/>
</dbReference>
<dbReference type="Pfam" id="PF18559">
    <property type="entry name" value="Exop_C"/>
    <property type="match status" value="1"/>
</dbReference>
<dbReference type="PANTHER" id="PTHR30620:SF77">
    <property type="entry name" value="LYSOSOMAL BETA GLUCOSIDASE-LIKE"/>
    <property type="match status" value="1"/>
</dbReference>
<dbReference type="InterPro" id="IPR036514">
    <property type="entry name" value="SGNH_hydro_sf"/>
</dbReference>
<dbReference type="InterPro" id="IPR036881">
    <property type="entry name" value="Glyco_hydro_3_C_sf"/>
</dbReference>
<feature type="domain" description="ExoP galactose-binding-like" evidence="6">
    <location>
        <begin position="679"/>
        <end position="834"/>
    </location>
</feature>
<dbReference type="PRINTS" id="PR00133">
    <property type="entry name" value="GLHYDRLASE3"/>
</dbReference>
<organism evidence="7 8">
    <name type="scientific">Cellvibrio polysaccharolyticus</name>
    <dbReference type="NCBI Taxonomy" id="2082724"/>
    <lineage>
        <taxon>Bacteria</taxon>
        <taxon>Pseudomonadati</taxon>
        <taxon>Pseudomonadota</taxon>
        <taxon>Gammaproteobacteria</taxon>
        <taxon>Cellvibrionales</taxon>
        <taxon>Cellvibrionaceae</taxon>
        <taxon>Cellvibrio</taxon>
    </lineage>
</organism>
<dbReference type="Gene3D" id="2.60.120.430">
    <property type="entry name" value="Galactose-binding lectin"/>
    <property type="match status" value="1"/>
</dbReference>
<gene>
    <name evidence="7" type="ORF">C4F51_12905</name>
</gene>
<evidence type="ECO:0000259" key="3">
    <source>
        <dbReference type="Pfam" id="PF00933"/>
    </source>
</evidence>
<dbReference type="SUPFAM" id="SSF52279">
    <property type="entry name" value="Beta-D-glucan exohydrolase, C-terminal domain"/>
    <property type="match status" value="1"/>
</dbReference>
<dbReference type="PANTHER" id="PTHR30620">
    <property type="entry name" value="PERIPLASMIC BETA-GLUCOSIDASE-RELATED"/>
    <property type="match status" value="1"/>
</dbReference>
<evidence type="ECO:0000256" key="2">
    <source>
        <dbReference type="SAM" id="SignalP"/>
    </source>
</evidence>
<dbReference type="InterPro" id="IPR002772">
    <property type="entry name" value="Glyco_hydro_3_C"/>
</dbReference>
<dbReference type="GO" id="GO:0009251">
    <property type="term" value="P:glucan catabolic process"/>
    <property type="evidence" value="ECO:0007669"/>
    <property type="project" value="TreeGrafter"/>
</dbReference>
<comment type="caution">
    <text evidence="7">The sequence shown here is derived from an EMBL/GenBank/DDBJ whole genome shotgun (WGS) entry which is preliminary data.</text>
</comment>
<keyword evidence="2" id="KW-0732">Signal</keyword>
<dbReference type="Pfam" id="PF01915">
    <property type="entry name" value="Glyco_hydro_3_C"/>
    <property type="match status" value="1"/>
</dbReference>
<dbReference type="Proteomes" id="UP000652567">
    <property type="component" value="Unassembled WGS sequence"/>
</dbReference>
<dbReference type="InterPro" id="IPR008979">
    <property type="entry name" value="Galactose-bd-like_sf"/>
</dbReference>
<dbReference type="EMBL" id="PRDL01000001">
    <property type="protein sequence ID" value="MBE8718086.1"/>
    <property type="molecule type" value="Genomic_DNA"/>
</dbReference>
<dbReference type="Gene3D" id="3.20.20.300">
    <property type="entry name" value="Glycoside hydrolase, family 3, N-terminal domain"/>
    <property type="match status" value="1"/>
</dbReference>
<dbReference type="SUPFAM" id="SSF52266">
    <property type="entry name" value="SGNH hydrolase"/>
    <property type="match status" value="1"/>
</dbReference>
<keyword evidence="1 7" id="KW-0378">Hydrolase</keyword>
<dbReference type="CDD" id="cd01820">
    <property type="entry name" value="PAF_acetylesterase_like"/>
    <property type="match status" value="1"/>
</dbReference>
<evidence type="ECO:0000259" key="4">
    <source>
        <dbReference type="Pfam" id="PF01915"/>
    </source>
</evidence>
<feature type="signal peptide" evidence="2">
    <location>
        <begin position="1"/>
        <end position="30"/>
    </location>
</feature>
<dbReference type="GO" id="GO:0008422">
    <property type="term" value="F:beta-glucosidase activity"/>
    <property type="evidence" value="ECO:0007669"/>
    <property type="project" value="TreeGrafter"/>
</dbReference>
<reference evidence="7" key="1">
    <citation type="submission" date="2018-07" db="EMBL/GenBank/DDBJ databases">
        <title>Genome assembly of strain Ka43.</title>
        <authorList>
            <person name="Kukolya J."/>
            <person name="Nagy I."/>
            <person name="Horvath B."/>
            <person name="Toth A."/>
        </authorList>
    </citation>
    <scope>NUCLEOTIDE SEQUENCE</scope>
    <source>
        <strain evidence="7">KB43</strain>
    </source>
</reference>
<name>A0A928V707_9GAMM</name>
<dbReference type="InterPro" id="IPR036962">
    <property type="entry name" value="Glyco_hydro_3_N_sf"/>
</dbReference>
<dbReference type="Gene3D" id="3.40.50.1110">
    <property type="entry name" value="SGNH hydrolase"/>
    <property type="match status" value="1"/>
</dbReference>
<protein>
    <submittedName>
        <fullName evidence="7">Glycoside hydrolase family 3 protein</fullName>
    </submittedName>
</protein>
<evidence type="ECO:0000259" key="6">
    <source>
        <dbReference type="Pfam" id="PF18559"/>
    </source>
</evidence>
<dbReference type="InterPro" id="IPR041443">
    <property type="entry name" value="Exop_C"/>
</dbReference>
<feature type="domain" description="Glycoside hydrolase family 3 N-terminal" evidence="3">
    <location>
        <begin position="67"/>
        <end position="391"/>
    </location>
</feature>
<dbReference type="InterPro" id="IPR017853">
    <property type="entry name" value="GH"/>
</dbReference>
<evidence type="ECO:0000259" key="5">
    <source>
        <dbReference type="Pfam" id="PF13472"/>
    </source>
</evidence>